<proteinExistence type="predicted"/>
<dbReference type="SMART" id="SM00327">
    <property type="entry name" value="VWA"/>
    <property type="match status" value="1"/>
</dbReference>
<name>A0A2B4SHS3_STYPI</name>
<organism evidence="3 4">
    <name type="scientific">Stylophora pistillata</name>
    <name type="common">Smooth cauliflower coral</name>
    <dbReference type="NCBI Taxonomy" id="50429"/>
    <lineage>
        <taxon>Eukaryota</taxon>
        <taxon>Metazoa</taxon>
        <taxon>Cnidaria</taxon>
        <taxon>Anthozoa</taxon>
        <taxon>Hexacorallia</taxon>
        <taxon>Scleractinia</taxon>
        <taxon>Astrocoeniina</taxon>
        <taxon>Pocilloporidae</taxon>
        <taxon>Stylophora</taxon>
    </lineage>
</organism>
<dbReference type="PANTHER" id="PTHR24020:SF20">
    <property type="entry name" value="PH DOMAIN-CONTAINING PROTEIN"/>
    <property type="match status" value="1"/>
</dbReference>
<dbReference type="Gene3D" id="3.40.50.410">
    <property type="entry name" value="von Willebrand factor, type A domain"/>
    <property type="match status" value="1"/>
</dbReference>
<dbReference type="CDD" id="cd01450">
    <property type="entry name" value="vWFA_subfamily_ECM"/>
    <property type="match status" value="1"/>
</dbReference>
<evidence type="ECO:0000256" key="1">
    <source>
        <dbReference type="SAM" id="MobiDB-lite"/>
    </source>
</evidence>
<dbReference type="InterPro" id="IPR036465">
    <property type="entry name" value="vWFA_dom_sf"/>
</dbReference>
<accession>A0A2B4SHS3</accession>
<dbReference type="InterPro" id="IPR002035">
    <property type="entry name" value="VWF_A"/>
</dbReference>
<reference evidence="4" key="1">
    <citation type="journal article" date="2017" name="bioRxiv">
        <title>Comparative analysis of the genomes of Stylophora pistillata and Acropora digitifera provides evidence for extensive differences between species of corals.</title>
        <authorList>
            <person name="Voolstra C.R."/>
            <person name="Li Y."/>
            <person name="Liew Y.J."/>
            <person name="Baumgarten S."/>
            <person name="Zoccola D."/>
            <person name="Flot J.-F."/>
            <person name="Tambutte S."/>
            <person name="Allemand D."/>
            <person name="Aranda M."/>
        </authorList>
    </citation>
    <scope>NUCLEOTIDE SEQUENCE [LARGE SCALE GENOMIC DNA]</scope>
</reference>
<evidence type="ECO:0000313" key="4">
    <source>
        <dbReference type="Proteomes" id="UP000225706"/>
    </source>
</evidence>
<protein>
    <submittedName>
        <fullName evidence="3">Collagen alpha-1(XXII) chain</fullName>
    </submittedName>
</protein>
<comment type="caution">
    <text evidence="3">The sequence shown here is derived from an EMBL/GenBank/DDBJ whole genome shotgun (WGS) entry which is preliminary data.</text>
</comment>
<dbReference type="GO" id="GO:0005581">
    <property type="term" value="C:collagen trimer"/>
    <property type="evidence" value="ECO:0007669"/>
    <property type="project" value="UniProtKB-KW"/>
</dbReference>
<dbReference type="EMBL" id="LSMT01000090">
    <property type="protein sequence ID" value="PFX28087.1"/>
    <property type="molecule type" value="Genomic_DNA"/>
</dbReference>
<feature type="region of interest" description="Disordered" evidence="1">
    <location>
        <begin position="1"/>
        <end position="20"/>
    </location>
</feature>
<dbReference type="PANTHER" id="PTHR24020">
    <property type="entry name" value="COLLAGEN ALPHA"/>
    <property type="match status" value="1"/>
</dbReference>
<dbReference type="PROSITE" id="PS50234">
    <property type="entry name" value="VWFA"/>
    <property type="match status" value="1"/>
</dbReference>
<evidence type="ECO:0000313" key="3">
    <source>
        <dbReference type="EMBL" id="PFX28087.1"/>
    </source>
</evidence>
<gene>
    <name evidence="3" type="primary">COL22A1</name>
    <name evidence="3" type="ORF">AWC38_SpisGene7201</name>
</gene>
<dbReference type="Proteomes" id="UP000225706">
    <property type="component" value="Unassembled WGS sequence"/>
</dbReference>
<evidence type="ECO:0000259" key="2">
    <source>
        <dbReference type="PROSITE" id="PS50234"/>
    </source>
</evidence>
<dbReference type="SUPFAM" id="SSF53300">
    <property type="entry name" value="vWA-like"/>
    <property type="match status" value="1"/>
</dbReference>
<feature type="domain" description="VWFA" evidence="2">
    <location>
        <begin position="340"/>
        <end position="520"/>
    </location>
</feature>
<dbReference type="AlphaFoldDB" id="A0A2B4SHS3"/>
<keyword evidence="3" id="KW-0176">Collagen</keyword>
<dbReference type="InterPro" id="IPR050525">
    <property type="entry name" value="ECM_Assembly_Org"/>
</dbReference>
<keyword evidence="4" id="KW-1185">Reference proteome</keyword>
<sequence>MSHEPIKQDLTPRPGSHGRQQVPYDCASLRVRLCGVFAEWARRSVLIKYDIYTLDYFIELVEKIERDTSTSGDTINKIVNYVRLLGYNTDLWNIVCGKADPLPDVNLNSEERRILTNMVRYIYEDQSKQELGVVLTPDGETIAMGRVLLGICAGLNRDNSLSLSAWASGAPLRVDNLFTATIAYSLGRSALYKANGDTSDLFGPSGVWSPDTNCPASYRLTKMASKATDAELLGDVDGFLLGYGIPQWKEKGVRLGQLLRMYYGSGILYDTSYARCRRSSKFSSVVNKDNLLGEINGFATAYYDKNSAQLSGVKQGEILSLSRDINDKFFPYLDCEIPANIVFVMDESGSVEAHNHKKEKQFVREIIKTFDISPLQTRVAIVEFSTSVSVAVALDNYGSKTRLMCAVNDITYSTGYTYTGKALKTVHYNVLRPALDNPVTDTETVQIVIVLTDGRSNDPGKNVLKKAVKNLKKDIKDLTMIAVGVANYLLSELRLIATDEKHHVFTAANFDKLPELVSSLRTKACSAPIYMGLNFTESEDSTEVVAFVSPDKARFFTLSAEHFFGVEDIFIDVIPQYGTVSVYASRITDTPGPDNHTLKVGPAGEGQEMQLQFSNLCAGRNIY</sequence>
<dbReference type="OrthoDB" id="10256829at2759"/>
<dbReference type="PRINTS" id="PR00453">
    <property type="entry name" value="VWFADOMAIN"/>
</dbReference>
<dbReference type="Pfam" id="PF00092">
    <property type="entry name" value="VWA"/>
    <property type="match status" value="1"/>
</dbReference>
<dbReference type="STRING" id="50429.A0A2B4SHS3"/>